<reference evidence="1 2" key="1">
    <citation type="journal article" date="2018" name="Front. Microbiol.">
        <title>Jumbo Bacteriophages Are Represented Within an Increasing Diversity of Environmental Viruses Infecting the Emerging Phytopathogen, Dickeya solani.</title>
        <authorList>
            <person name="Day A.W."/>
            <person name="Ahn J."/>
            <person name="Salmond G.P.C."/>
        </authorList>
    </citation>
    <scope>NUCLEOTIDE SEQUENCE [LARGE SCALE GENOMIC DNA]</scope>
</reference>
<evidence type="ECO:0000313" key="1">
    <source>
        <dbReference type="EMBL" id="AXG67294.1"/>
    </source>
</evidence>
<keyword evidence="2" id="KW-1185">Reference proteome</keyword>
<organism evidence="1 2">
    <name type="scientific">Dickeya phage vB_DsoM_AD1</name>
    <dbReference type="NCBI Taxonomy" id="2283029"/>
    <lineage>
        <taxon>Viruses</taxon>
        <taxon>Duplodnaviria</taxon>
        <taxon>Heunggongvirae</taxon>
        <taxon>Uroviricota</taxon>
        <taxon>Caudoviricetes</taxon>
        <taxon>Alexandravirus</taxon>
        <taxon>Alexandravirus AD1</taxon>
    </lineage>
</organism>
<proteinExistence type="predicted"/>
<evidence type="ECO:0000313" key="2">
    <source>
        <dbReference type="Proteomes" id="UP000262440"/>
    </source>
</evidence>
<dbReference type="Proteomes" id="UP000262440">
    <property type="component" value="Segment"/>
</dbReference>
<gene>
    <name evidence="1" type="ORF">AD1_250</name>
</gene>
<sequence>MRRFVIVFNVSQAELDDRRFFQSKFNIVSSLRRARCVFLVVRETKQVLCVSELTYQPSVEPGIRQVDFDAPRDVTAYVLPFAELTTAMINNSQDPSIRYFGRSLDMDMDQAKRFHTQLEIVP</sequence>
<protein>
    <submittedName>
        <fullName evidence="1">Uncharacterized protein</fullName>
    </submittedName>
</protein>
<accession>A0A384ZYH4</accession>
<dbReference type="EMBL" id="MH460463">
    <property type="protein sequence ID" value="AXG67294.1"/>
    <property type="molecule type" value="Genomic_DNA"/>
</dbReference>
<name>A0A384ZYH4_9CAUD</name>